<keyword evidence="1" id="KW-0678">Repressor</keyword>
<dbReference type="InterPro" id="IPR050109">
    <property type="entry name" value="HTH-type_TetR-like_transc_reg"/>
</dbReference>
<evidence type="ECO:0000256" key="3">
    <source>
        <dbReference type="ARBA" id="ARBA00023125"/>
    </source>
</evidence>
<organism evidence="7 8">
    <name type="scientific">Thermobifida fusca TM51</name>
    <dbReference type="NCBI Taxonomy" id="1169414"/>
    <lineage>
        <taxon>Bacteria</taxon>
        <taxon>Bacillati</taxon>
        <taxon>Actinomycetota</taxon>
        <taxon>Actinomycetes</taxon>
        <taxon>Streptosporangiales</taxon>
        <taxon>Nocardiopsidaceae</taxon>
        <taxon>Thermobifida</taxon>
    </lineage>
</organism>
<dbReference type="RefSeq" id="WP_011293178.1">
    <property type="nucleotide sequence ID" value="NZ_AOSG01000083.1"/>
</dbReference>
<protein>
    <submittedName>
        <fullName evidence="7">TetR family transcriptional regulator</fullName>
    </submittedName>
</protein>
<dbReference type="Proteomes" id="UP000014184">
    <property type="component" value="Unassembled WGS sequence"/>
</dbReference>
<dbReference type="Gene3D" id="1.10.10.60">
    <property type="entry name" value="Homeodomain-like"/>
    <property type="match status" value="1"/>
</dbReference>
<evidence type="ECO:0000256" key="4">
    <source>
        <dbReference type="ARBA" id="ARBA00023163"/>
    </source>
</evidence>
<sequence>MTQSAESTTVSPSVPDRLLAEATRLFAQRGFDRVSVQELVEAAGVTKGAMYHYFTSKDDLLFAIYQRVLQLQMSRLAQIVERGGDVTERLHAAAADVVKTTVDNLDDMVIFFRSLHMLSPDRQREVRKERRAYHELFRSLVEEGMREGVFQDKIPADIVVNYFFGSIHHLSMWYRADGELDGAQLGEYYADLLLASLRAD</sequence>
<dbReference type="InterPro" id="IPR036271">
    <property type="entry name" value="Tet_transcr_reg_TetR-rel_C_sf"/>
</dbReference>
<dbReference type="PRINTS" id="PR00455">
    <property type="entry name" value="HTHTETR"/>
</dbReference>
<dbReference type="EMBL" id="AOSG01000083">
    <property type="protein sequence ID" value="EOR70218.1"/>
    <property type="molecule type" value="Genomic_DNA"/>
</dbReference>
<keyword evidence="3 5" id="KW-0238">DNA-binding</keyword>
<evidence type="ECO:0000259" key="6">
    <source>
        <dbReference type="PROSITE" id="PS50977"/>
    </source>
</evidence>
<evidence type="ECO:0000256" key="2">
    <source>
        <dbReference type="ARBA" id="ARBA00023015"/>
    </source>
</evidence>
<dbReference type="GO" id="GO:0003700">
    <property type="term" value="F:DNA-binding transcription factor activity"/>
    <property type="evidence" value="ECO:0007669"/>
    <property type="project" value="TreeGrafter"/>
</dbReference>
<dbReference type="AlphaFoldDB" id="A0A9P2WQ68"/>
<keyword evidence="4" id="KW-0804">Transcription</keyword>
<dbReference type="InterPro" id="IPR001647">
    <property type="entry name" value="HTH_TetR"/>
</dbReference>
<evidence type="ECO:0000313" key="7">
    <source>
        <dbReference type="EMBL" id="EOR70218.1"/>
    </source>
</evidence>
<feature type="domain" description="HTH tetR-type" evidence="6">
    <location>
        <begin position="12"/>
        <end position="72"/>
    </location>
</feature>
<keyword evidence="2" id="KW-0805">Transcription regulation</keyword>
<dbReference type="InterPro" id="IPR023772">
    <property type="entry name" value="DNA-bd_HTH_TetR-type_CS"/>
</dbReference>
<proteinExistence type="predicted"/>
<dbReference type="Gene3D" id="1.10.357.10">
    <property type="entry name" value="Tetracycline Repressor, domain 2"/>
    <property type="match status" value="1"/>
</dbReference>
<accession>A0A9P2WQ68</accession>
<dbReference type="InterPro" id="IPR041490">
    <property type="entry name" value="KstR2_TetR_C"/>
</dbReference>
<dbReference type="PANTHER" id="PTHR30055">
    <property type="entry name" value="HTH-TYPE TRANSCRIPTIONAL REGULATOR RUTR"/>
    <property type="match status" value="1"/>
</dbReference>
<dbReference type="SUPFAM" id="SSF48498">
    <property type="entry name" value="Tetracyclin repressor-like, C-terminal domain"/>
    <property type="match status" value="1"/>
</dbReference>
<dbReference type="PROSITE" id="PS01081">
    <property type="entry name" value="HTH_TETR_1"/>
    <property type="match status" value="1"/>
</dbReference>
<dbReference type="SUPFAM" id="SSF46689">
    <property type="entry name" value="Homeodomain-like"/>
    <property type="match status" value="1"/>
</dbReference>
<dbReference type="Pfam" id="PF00440">
    <property type="entry name" value="TetR_N"/>
    <property type="match status" value="1"/>
</dbReference>
<evidence type="ECO:0000256" key="1">
    <source>
        <dbReference type="ARBA" id="ARBA00022491"/>
    </source>
</evidence>
<gene>
    <name evidence="7" type="ORF">TM51_14170</name>
</gene>
<dbReference type="PANTHER" id="PTHR30055:SF175">
    <property type="entry name" value="HTH-TYPE TRANSCRIPTIONAL REPRESSOR KSTR2"/>
    <property type="match status" value="1"/>
</dbReference>
<feature type="DNA-binding region" description="H-T-H motif" evidence="5">
    <location>
        <begin position="35"/>
        <end position="54"/>
    </location>
</feature>
<dbReference type="PROSITE" id="PS50977">
    <property type="entry name" value="HTH_TETR_2"/>
    <property type="match status" value="1"/>
</dbReference>
<dbReference type="Pfam" id="PF17932">
    <property type="entry name" value="TetR_C_24"/>
    <property type="match status" value="1"/>
</dbReference>
<name>A0A9P2WQ68_THEFU</name>
<comment type="caution">
    <text evidence="7">The sequence shown here is derived from an EMBL/GenBank/DDBJ whole genome shotgun (WGS) entry which is preliminary data.</text>
</comment>
<keyword evidence="8" id="KW-1185">Reference proteome</keyword>
<evidence type="ECO:0000256" key="5">
    <source>
        <dbReference type="PROSITE-ProRule" id="PRU00335"/>
    </source>
</evidence>
<dbReference type="InterPro" id="IPR009057">
    <property type="entry name" value="Homeodomain-like_sf"/>
</dbReference>
<reference evidence="7 8" key="1">
    <citation type="journal article" date="2013" name="Genome Announc.">
        <title>Draft Genome Sequence of the Lignocellulose Decomposer Thermobifida fusca Strain TM51.</title>
        <authorList>
            <person name="Toth A."/>
            <person name="Barna T."/>
            <person name="Nagy I."/>
            <person name="Horvath B."/>
            <person name="Nagy I."/>
            <person name="Tancsics A."/>
            <person name="Kriszt B."/>
            <person name="Baka E."/>
            <person name="Fekete C."/>
            <person name="Kukolya J."/>
        </authorList>
    </citation>
    <scope>NUCLEOTIDE SEQUENCE [LARGE SCALE GENOMIC DNA]</scope>
    <source>
        <strain evidence="7 8">TM51</strain>
    </source>
</reference>
<evidence type="ECO:0000313" key="8">
    <source>
        <dbReference type="Proteomes" id="UP000014184"/>
    </source>
</evidence>
<dbReference type="GO" id="GO:0000976">
    <property type="term" value="F:transcription cis-regulatory region binding"/>
    <property type="evidence" value="ECO:0007669"/>
    <property type="project" value="TreeGrafter"/>
</dbReference>